<keyword evidence="8 17" id="KW-0472">Membrane</keyword>
<comment type="similarity">
    <text evidence="2">Belongs to the glycosyl hydrolase 5 (cellulase A) family.</text>
</comment>
<evidence type="ECO:0000256" key="16">
    <source>
        <dbReference type="SAM" id="MobiDB-lite"/>
    </source>
</evidence>
<feature type="domain" description="Glycoside hydrolase family 5" evidence="18">
    <location>
        <begin position="421"/>
        <end position="621"/>
    </location>
</feature>
<evidence type="ECO:0000256" key="10">
    <source>
        <dbReference type="ARBA" id="ARBA00023295"/>
    </source>
</evidence>
<dbReference type="GO" id="GO:0005886">
    <property type="term" value="C:plasma membrane"/>
    <property type="evidence" value="ECO:0007669"/>
    <property type="project" value="UniProtKB-SubCell"/>
</dbReference>
<keyword evidence="6" id="KW-0735">Signal-anchor</keyword>
<comment type="subcellular location">
    <subcellularLocation>
        <location evidence="1">Cell membrane</location>
        <topology evidence="1">Single-pass type II membrane protein</topology>
    </subcellularLocation>
</comment>
<dbReference type="SUPFAM" id="SSF51445">
    <property type="entry name" value="(Trans)glycosidases"/>
    <property type="match status" value="1"/>
</dbReference>
<evidence type="ECO:0000256" key="13">
    <source>
        <dbReference type="ARBA" id="ARBA00037126"/>
    </source>
</evidence>
<organism evidence="19 20">
    <name type="scientific">Exophiala dermatitidis</name>
    <name type="common">Black yeast-like fungus</name>
    <name type="synonym">Wangiella dermatitidis</name>
    <dbReference type="NCBI Taxonomy" id="5970"/>
    <lineage>
        <taxon>Eukaryota</taxon>
        <taxon>Fungi</taxon>
        <taxon>Dikarya</taxon>
        <taxon>Ascomycota</taxon>
        <taxon>Pezizomycotina</taxon>
        <taxon>Eurotiomycetes</taxon>
        <taxon>Chaetothyriomycetidae</taxon>
        <taxon>Chaetothyriales</taxon>
        <taxon>Herpotrichiellaceae</taxon>
        <taxon>Exophiala</taxon>
    </lineage>
</organism>
<keyword evidence="5" id="KW-0378">Hydrolase</keyword>
<evidence type="ECO:0000256" key="1">
    <source>
        <dbReference type="ARBA" id="ARBA00004401"/>
    </source>
</evidence>
<feature type="compositionally biased region" description="Gly residues" evidence="16">
    <location>
        <begin position="210"/>
        <end position="220"/>
    </location>
</feature>
<feature type="compositionally biased region" description="Basic and acidic residues" evidence="16">
    <location>
        <begin position="1"/>
        <end position="14"/>
    </location>
</feature>
<dbReference type="PANTHER" id="PTHR31297:SF34">
    <property type="entry name" value="GLUCAN 1,3-BETA-GLUCOSIDASE 2"/>
    <property type="match status" value="1"/>
</dbReference>
<comment type="caution">
    <text evidence="19">The sequence shown here is derived from an EMBL/GenBank/DDBJ whole genome shotgun (WGS) entry which is preliminary data.</text>
</comment>
<evidence type="ECO:0000256" key="17">
    <source>
        <dbReference type="SAM" id="Phobius"/>
    </source>
</evidence>
<evidence type="ECO:0000256" key="11">
    <source>
        <dbReference type="ARBA" id="ARBA00023316"/>
    </source>
</evidence>
<dbReference type="Gene3D" id="3.20.20.80">
    <property type="entry name" value="Glycosidases"/>
    <property type="match status" value="1"/>
</dbReference>
<dbReference type="Pfam" id="PF00150">
    <property type="entry name" value="Cellulase"/>
    <property type="match status" value="1"/>
</dbReference>
<dbReference type="PANTHER" id="PTHR31297">
    <property type="entry name" value="GLUCAN ENDO-1,6-BETA-GLUCOSIDASE B"/>
    <property type="match status" value="1"/>
</dbReference>
<evidence type="ECO:0000256" key="4">
    <source>
        <dbReference type="ARBA" id="ARBA00022692"/>
    </source>
</evidence>
<keyword evidence="7 17" id="KW-1133">Transmembrane helix</keyword>
<evidence type="ECO:0000256" key="3">
    <source>
        <dbReference type="ARBA" id="ARBA00022475"/>
    </source>
</evidence>
<evidence type="ECO:0000256" key="8">
    <source>
        <dbReference type="ARBA" id="ARBA00023136"/>
    </source>
</evidence>
<feature type="compositionally biased region" description="Basic and acidic residues" evidence="16">
    <location>
        <begin position="77"/>
        <end position="124"/>
    </location>
</feature>
<dbReference type="AlphaFoldDB" id="A0AAN6EXJ2"/>
<sequence>MSKPRRESTARADTRPAFNRPPGARAAPAPAPAPVQDDPDLRTPKRVPKEKAKSSPAPDSTPDRKARRSSGRRRSASRADRQYESDRDVNRRDRERRRDRNRDRARDQERQRNTDRERERDRAKYSSGTSTNSTSQLLSSGALAKLNAHNEKVEFQEKYEQQKRKKKQEKELKAAEVSHRRKQKKNRNVSGAILEEGRAREKHHKRGNGRGRGGGGGGGIFDEKDDDYDDYNYGDRQRTAAHNGRSRKKLWWTLIIIAVLLAIFIPVGVVVSNNNSKKSSSSSSSTSSTSSSSSSSSDPKNDCDSSSVPESAKGTYTDISTWLDTTDFNCTYTNETVGGLSVMGLHSSWDDNVRANDNVPPLNKEWEYGKVPIRGVNLGGWLSLEPFITPSLFNYPSSANVVDEWTLTQKLGSSAQRVLESHYATFITKQDFVDIRNAGLDHVRIPFPYWVVKTYSGDPYLAQVGWRYLLRGIEYARENGLRVNLDLHAVPGSQNGWAHSGHQGDIGWILGTDGATNAQRSLDIQDQLSRFFAQDRYKNVVTIYGLVNEPKMLVIPHDSVLEWNKKVIALIRANGITDKYLVFGDGFLSLDDWDDMFKDTGDDKLVMDTHQYQIFNTGQLKLKHQDKINLACSGWTGLMVAANNPDTGWGPILDGEWSQADTDCAPNLNNVGVGSRWAGTLNTGDSSTSVLTETCAEPPCSCTMANADPSKYTASYKKFLKMYAEAQMHSFEQAWGWFYWTWKTEAAVQWSWKLGLAAGILPDKAYSADFKCDSTVPDFSDLSEGY</sequence>
<dbReference type="GO" id="GO:0071555">
    <property type="term" value="P:cell wall organization"/>
    <property type="evidence" value="ECO:0007669"/>
    <property type="project" value="UniProtKB-KW"/>
</dbReference>
<dbReference type="GO" id="GO:0009986">
    <property type="term" value="C:cell surface"/>
    <property type="evidence" value="ECO:0007669"/>
    <property type="project" value="TreeGrafter"/>
</dbReference>
<keyword evidence="4 17" id="KW-0812">Transmembrane</keyword>
<feature type="region of interest" description="Disordered" evidence="16">
    <location>
        <begin position="1"/>
        <end position="139"/>
    </location>
</feature>
<evidence type="ECO:0000256" key="7">
    <source>
        <dbReference type="ARBA" id="ARBA00022989"/>
    </source>
</evidence>
<feature type="compositionally biased region" description="Basic residues" evidence="16">
    <location>
        <begin position="65"/>
        <end position="76"/>
    </location>
</feature>
<evidence type="ECO:0000256" key="9">
    <source>
        <dbReference type="ARBA" id="ARBA00023180"/>
    </source>
</evidence>
<dbReference type="EMBL" id="JAJGCB010000007">
    <property type="protein sequence ID" value="KAJ8991765.1"/>
    <property type="molecule type" value="Genomic_DNA"/>
</dbReference>
<dbReference type="FunFam" id="3.20.20.80:FF:000033">
    <property type="entry name" value="Glucan 1,3-beta-glucosidase A"/>
    <property type="match status" value="1"/>
</dbReference>
<evidence type="ECO:0000313" key="20">
    <source>
        <dbReference type="Proteomes" id="UP001161757"/>
    </source>
</evidence>
<evidence type="ECO:0000256" key="2">
    <source>
        <dbReference type="ARBA" id="ARBA00005641"/>
    </source>
</evidence>
<feature type="compositionally biased region" description="Low complexity" evidence="16">
    <location>
        <begin position="15"/>
        <end position="28"/>
    </location>
</feature>
<keyword evidence="3" id="KW-1003">Cell membrane</keyword>
<accession>A0AAN6EXJ2</accession>
<feature type="compositionally biased region" description="Basic residues" evidence="16">
    <location>
        <begin position="200"/>
        <end position="209"/>
    </location>
</feature>
<dbReference type="GO" id="GO:0009251">
    <property type="term" value="P:glucan catabolic process"/>
    <property type="evidence" value="ECO:0007669"/>
    <property type="project" value="TreeGrafter"/>
</dbReference>
<evidence type="ECO:0000313" key="19">
    <source>
        <dbReference type="EMBL" id="KAJ8991765.1"/>
    </source>
</evidence>
<dbReference type="EC" id="3.2.1.58" evidence="14"/>
<keyword evidence="11" id="KW-0961">Cell wall biogenesis/degradation</keyword>
<name>A0AAN6EXJ2_EXODE</name>
<dbReference type="InterPro" id="IPR050386">
    <property type="entry name" value="Glycosyl_hydrolase_5"/>
</dbReference>
<evidence type="ECO:0000256" key="6">
    <source>
        <dbReference type="ARBA" id="ARBA00022968"/>
    </source>
</evidence>
<evidence type="ECO:0000256" key="15">
    <source>
        <dbReference type="ARBA" id="ARBA00041260"/>
    </source>
</evidence>
<feature type="transmembrane region" description="Helical" evidence="17">
    <location>
        <begin position="250"/>
        <end position="271"/>
    </location>
</feature>
<feature type="compositionally biased region" description="Basic and acidic residues" evidence="16">
    <location>
        <begin position="39"/>
        <end position="53"/>
    </location>
</feature>
<comment type="catalytic activity">
    <reaction evidence="12">
        <text>Successive hydrolysis of beta-D-glucose units from the non-reducing ends of (1-&gt;3)-beta-D-glucans, releasing alpha-glucose.</text>
        <dbReference type="EC" id="3.2.1.58"/>
    </reaction>
</comment>
<gene>
    <name evidence="19" type="ORF">HRR80_004387</name>
</gene>
<reference evidence="19" key="1">
    <citation type="submission" date="2023-01" db="EMBL/GenBank/DDBJ databases">
        <title>Exophiala dermititidis isolated from Cystic Fibrosis Patient.</title>
        <authorList>
            <person name="Kurbessoian T."/>
            <person name="Crocker A."/>
            <person name="Murante D."/>
            <person name="Hogan D.A."/>
            <person name="Stajich J.E."/>
        </authorList>
    </citation>
    <scope>NUCLEOTIDE SEQUENCE</scope>
    <source>
        <strain evidence="19">Ex8</strain>
    </source>
</reference>
<dbReference type="Proteomes" id="UP001161757">
    <property type="component" value="Unassembled WGS sequence"/>
</dbReference>
<feature type="region of interest" description="Disordered" evidence="16">
    <location>
        <begin position="156"/>
        <end position="222"/>
    </location>
</feature>
<feature type="compositionally biased region" description="Low complexity" evidence="16">
    <location>
        <begin position="126"/>
        <end position="139"/>
    </location>
</feature>
<dbReference type="GO" id="GO:0004338">
    <property type="term" value="F:glucan exo-1,3-beta-glucosidase activity"/>
    <property type="evidence" value="ECO:0007669"/>
    <property type="project" value="UniProtKB-EC"/>
</dbReference>
<proteinExistence type="inferred from homology"/>
<feature type="region of interest" description="Disordered" evidence="16">
    <location>
        <begin position="274"/>
        <end position="312"/>
    </location>
</feature>
<feature type="compositionally biased region" description="Low complexity" evidence="16">
    <location>
        <begin position="274"/>
        <end position="298"/>
    </location>
</feature>
<keyword evidence="9" id="KW-0325">Glycoprotein</keyword>
<evidence type="ECO:0000256" key="5">
    <source>
        <dbReference type="ARBA" id="ARBA00022801"/>
    </source>
</evidence>
<evidence type="ECO:0000256" key="14">
    <source>
        <dbReference type="ARBA" id="ARBA00038929"/>
    </source>
</evidence>
<dbReference type="GO" id="GO:0005576">
    <property type="term" value="C:extracellular region"/>
    <property type="evidence" value="ECO:0007669"/>
    <property type="project" value="TreeGrafter"/>
</dbReference>
<evidence type="ECO:0000256" key="12">
    <source>
        <dbReference type="ARBA" id="ARBA00036824"/>
    </source>
</evidence>
<dbReference type="InterPro" id="IPR017853">
    <property type="entry name" value="GH"/>
</dbReference>
<keyword evidence="10" id="KW-0326">Glycosidase</keyword>
<dbReference type="InterPro" id="IPR001547">
    <property type="entry name" value="Glyco_hydro_5"/>
</dbReference>
<comment type="function">
    <text evidence="13">Glucosidase involved in the degradation of cellulosic biomass. Active on lichenan.</text>
</comment>
<protein>
    <recommendedName>
        <fullName evidence="14">glucan 1,3-beta-glucosidase</fullName>
        <ecNumber evidence="14">3.2.1.58</ecNumber>
    </recommendedName>
    <alternativeName>
        <fullName evidence="15">Exo-1,3-beta-glucanase D</fullName>
    </alternativeName>
</protein>
<feature type="compositionally biased region" description="Basic and acidic residues" evidence="16">
    <location>
        <begin position="156"/>
        <end position="178"/>
    </location>
</feature>
<evidence type="ECO:0000259" key="18">
    <source>
        <dbReference type="Pfam" id="PF00150"/>
    </source>
</evidence>